<dbReference type="PROSITE" id="PS00211">
    <property type="entry name" value="ABC_TRANSPORTER_1"/>
    <property type="match status" value="1"/>
</dbReference>
<protein>
    <submittedName>
        <fullName evidence="7">ABC transporter ATP-binding protein</fullName>
    </submittedName>
</protein>
<keyword evidence="3" id="KW-0547">Nucleotide-binding</keyword>
<proteinExistence type="inferred from homology"/>
<name>A0ABW6ZY37_9HYPH</name>
<dbReference type="CDD" id="cd03224">
    <property type="entry name" value="ABC_TM1139_LivF_branched"/>
    <property type="match status" value="1"/>
</dbReference>
<gene>
    <name evidence="7" type="ORF">V5F32_15925</name>
</gene>
<accession>A0ABW6ZY37</accession>
<dbReference type="EMBL" id="JBAFVH010000008">
    <property type="protein sequence ID" value="MFG1373663.1"/>
    <property type="molecule type" value="Genomic_DNA"/>
</dbReference>
<dbReference type="Proteomes" id="UP001604002">
    <property type="component" value="Unassembled WGS sequence"/>
</dbReference>
<evidence type="ECO:0000259" key="6">
    <source>
        <dbReference type="PROSITE" id="PS50893"/>
    </source>
</evidence>
<dbReference type="InterPro" id="IPR003439">
    <property type="entry name" value="ABC_transporter-like_ATP-bd"/>
</dbReference>
<sequence>MAEAALKFEPPADPSAETAPPLLAVDNIEVVYNDVILVLRGLSLKVPKGQIVALLGSNGAGKSTTLKAISGLLKTEDGEITRGDVTFLGEKINGIEPDKIVRRGIFQVMEGRRIISDMTCLENLRLGAFTRRDNEVKSDIERVYEYFPRLRERTGLAGYLSGGEQQMLAIGRAIMSRPKLILMDEPSMGLSPLLVKEVFAIIKKLNEELGVTILLVEQNARVALSVADYGYIMEQGKIVLDGTADMLRSNEDVKEFYLGQGGGEERKSFKNLKSFKRRKRWL</sequence>
<evidence type="ECO:0000256" key="5">
    <source>
        <dbReference type="ARBA" id="ARBA00022970"/>
    </source>
</evidence>
<dbReference type="PROSITE" id="PS50893">
    <property type="entry name" value="ABC_TRANSPORTER_2"/>
    <property type="match status" value="1"/>
</dbReference>
<reference evidence="7 8" key="1">
    <citation type="submission" date="2024-02" db="EMBL/GenBank/DDBJ databases">
        <title>Expansion and revision of Xanthobacter and proposal of Roseixanthobacter gen. nov.</title>
        <authorList>
            <person name="Soltysiak M.P.M."/>
            <person name="Jalihal A."/>
            <person name="Ory A."/>
            <person name="Chrisophersen C."/>
            <person name="Lee A.D."/>
            <person name="Boulton J."/>
            <person name="Springer M."/>
        </authorList>
    </citation>
    <scope>NUCLEOTIDE SEQUENCE [LARGE SCALE GENOMIC DNA]</scope>
    <source>
        <strain evidence="7 8">23A</strain>
    </source>
</reference>
<dbReference type="RefSeq" id="WP_393993380.1">
    <property type="nucleotide sequence ID" value="NZ_JBAFVH010000008.1"/>
</dbReference>
<dbReference type="InterPro" id="IPR052156">
    <property type="entry name" value="BCAA_Transport_ATP-bd_LivF"/>
</dbReference>
<comment type="similarity">
    <text evidence="1">Belongs to the ABC transporter superfamily.</text>
</comment>
<evidence type="ECO:0000256" key="1">
    <source>
        <dbReference type="ARBA" id="ARBA00005417"/>
    </source>
</evidence>
<dbReference type="GO" id="GO:0005524">
    <property type="term" value="F:ATP binding"/>
    <property type="evidence" value="ECO:0007669"/>
    <property type="project" value="UniProtKB-KW"/>
</dbReference>
<evidence type="ECO:0000256" key="2">
    <source>
        <dbReference type="ARBA" id="ARBA00022448"/>
    </source>
</evidence>
<dbReference type="SMART" id="SM00382">
    <property type="entry name" value="AAA"/>
    <property type="match status" value="1"/>
</dbReference>
<dbReference type="PANTHER" id="PTHR43820:SF8">
    <property type="entry name" value="ABC TRANSPORTER SUBSTRATE-BINDING PROTEIN"/>
    <property type="match status" value="1"/>
</dbReference>
<keyword evidence="5" id="KW-0029">Amino-acid transport</keyword>
<organism evidence="7 8">
    <name type="scientific">Xanthobacter oligotrophicus</name>
    <dbReference type="NCBI Taxonomy" id="2607286"/>
    <lineage>
        <taxon>Bacteria</taxon>
        <taxon>Pseudomonadati</taxon>
        <taxon>Pseudomonadota</taxon>
        <taxon>Alphaproteobacteria</taxon>
        <taxon>Hyphomicrobiales</taxon>
        <taxon>Xanthobacteraceae</taxon>
        <taxon>Xanthobacter</taxon>
    </lineage>
</organism>
<evidence type="ECO:0000313" key="8">
    <source>
        <dbReference type="Proteomes" id="UP001604002"/>
    </source>
</evidence>
<dbReference type="PANTHER" id="PTHR43820">
    <property type="entry name" value="HIGH-AFFINITY BRANCHED-CHAIN AMINO ACID TRANSPORT ATP-BINDING PROTEIN LIVF"/>
    <property type="match status" value="1"/>
</dbReference>
<dbReference type="InterPro" id="IPR017871">
    <property type="entry name" value="ABC_transporter-like_CS"/>
</dbReference>
<dbReference type="InterPro" id="IPR003593">
    <property type="entry name" value="AAA+_ATPase"/>
</dbReference>
<dbReference type="Pfam" id="PF00005">
    <property type="entry name" value="ABC_tran"/>
    <property type="match status" value="1"/>
</dbReference>
<dbReference type="InterPro" id="IPR027417">
    <property type="entry name" value="P-loop_NTPase"/>
</dbReference>
<dbReference type="SUPFAM" id="SSF52540">
    <property type="entry name" value="P-loop containing nucleoside triphosphate hydrolases"/>
    <property type="match status" value="1"/>
</dbReference>
<evidence type="ECO:0000313" key="7">
    <source>
        <dbReference type="EMBL" id="MFG1373663.1"/>
    </source>
</evidence>
<keyword evidence="2" id="KW-0813">Transport</keyword>
<evidence type="ECO:0000256" key="3">
    <source>
        <dbReference type="ARBA" id="ARBA00022741"/>
    </source>
</evidence>
<keyword evidence="4 7" id="KW-0067">ATP-binding</keyword>
<dbReference type="Gene3D" id="3.40.50.300">
    <property type="entry name" value="P-loop containing nucleotide triphosphate hydrolases"/>
    <property type="match status" value="1"/>
</dbReference>
<comment type="caution">
    <text evidence="7">The sequence shown here is derived from an EMBL/GenBank/DDBJ whole genome shotgun (WGS) entry which is preliminary data.</text>
</comment>
<keyword evidence="8" id="KW-1185">Reference proteome</keyword>
<feature type="domain" description="ABC transporter" evidence="6">
    <location>
        <begin position="23"/>
        <end position="260"/>
    </location>
</feature>
<evidence type="ECO:0000256" key="4">
    <source>
        <dbReference type="ARBA" id="ARBA00022840"/>
    </source>
</evidence>